<feature type="domain" description="ABC transporter" evidence="8">
    <location>
        <begin position="9"/>
        <end position="259"/>
    </location>
</feature>
<dbReference type="GO" id="GO:0055085">
    <property type="term" value="P:transmembrane transport"/>
    <property type="evidence" value="ECO:0007669"/>
    <property type="project" value="UniProtKB-ARBA"/>
</dbReference>
<evidence type="ECO:0000256" key="7">
    <source>
        <dbReference type="ARBA" id="ARBA00023136"/>
    </source>
</evidence>
<gene>
    <name evidence="9" type="ORF">FKG95_06095</name>
</gene>
<dbReference type="EMBL" id="VHSH01000002">
    <property type="protein sequence ID" value="TQV81809.1"/>
    <property type="molecule type" value="Genomic_DNA"/>
</dbReference>
<comment type="similarity">
    <text evidence="2">Belongs to the ABC transporter superfamily.</text>
</comment>
<dbReference type="GO" id="GO:0005524">
    <property type="term" value="F:ATP binding"/>
    <property type="evidence" value="ECO:0007669"/>
    <property type="project" value="UniProtKB-KW"/>
</dbReference>
<dbReference type="GO" id="GO:0016887">
    <property type="term" value="F:ATP hydrolysis activity"/>
    <property type="evidence" value="ECO:0007669"/>
    <property type="project" value="InterPro"/>
</dbReference>
<keyword evidence="5" id="KW-0547">Nucleotide-binding</keyword>
<reference evidence="9 10" key="1">
    <citation type="submission" date="2019-06" db="EMBL/GenBank/DDBJ databases">
        <title>Whole genome sequence for Rhodospirillaceae sp. R148.</title>
        <authorList>
            <person name="Wang G."/>
        </authorList>
    </citation>
    <scope>NUCLEOTIDE SEQUENCE [LARGE SCALE GENOMIC DNA]</scope>
    <source>
        <strain evidence="9 10">R148</strain>
    </source>
</reference>
<dbReference type="InterPro" id="IPR003593">
    <property type="entry name" value="AAA+_ATPase"/>
</dbReference>
<evidence type="ECO:0000256" key="6">
    <source>
        <dbReference type="ARBA" id="ARBA00022840"/>
    </source>
</evidence>
<dbReference type="Pfam" id="PF00005">
    <property type="entry name" value="ABC_tran"/>
    <property type="match status" value="1"/>
</dbReference>
<comment type="subcellular location">
    <subcellularLocation>
        <location evidence="1">Cell inner membrane</location>
        <topology evidence="1">Peripheral membrane protein</topology>
    </subcellularLocation>
</comment>
<evidence type="ECO:0000256" key="4">
    <source>
        <dbReference type="ARBA" id="ARBA00022475"/>
    </source>
</evidence>
<protein>
    <submittedName>
        <fullName evidence="9">ABC transporter ATP-binding protein</fullName>
    </submittedName>
</protein>
<name>A0A545TX54_9PROT</name>
<keyword evidence="3" id="KW-0813">Transport</keyword>
<accession>A0A545TX54</accession>
<keyword evidence="10" id="KW-1185">Reference proteome</keyword>
<dbReference type="PANTHER" id="PTHR43297:SF2">
    <property type="entry name" value="DIPEPTIDE TRANSPORT ATP-BINDING PROTEIN DPPD"/>
    <property type="match status" value="1"/>
</dbReference>
<proteinExistence type="inferred from homology"/>
<dbReference type="PROSITE" id="PS00211">
    <property type="entry name" value="ABC_TRANSPORTER_1"/>
    <property type="match status" value="1"/>
</dbReference>
<dbReference type="CDD" id="cd03257">
    <property type="entry name" value="ABC_NikE_OppD_transporters"/>
    <property type="match status" value="1"/>
</dbReference>
<keyword evidence="7" id="KW-0472">Membrane</keyword>
<organism evidence="9 10">
    <name type="scientific">Denitrobaculum tricleocarpae</name>
    <dbReference type="NCBI Taxonomy" id="2591009"/>
    <lineage>
        <taxon>Bacteria</taxon>
        <taxon>Pseudomonadati</taxon>
        <taxon>Pseudomonadota</taxon>
        <taxon>Alphaproteobacteria</taxon>
        <taxon>Rhodospirillales</taxon>
        <taxon>Rhodospirillaceae</taxon>
        <taxon>Denitrobaculum</taxon>
    </lineage>
</organism>
<dbReference type="FunFam" id="3.40.50.300:FF:000016">
    <property type="entry name" value="Oligopeptide ABC transporter ATP-binding component"/>
    <property type="match status" value="1"/>
</dbReference>
<evidence type="ECO:0000256" key="1">
    <source>
        <dbReference type="ARBA" id="ARBA00004417"/>
    </source>
</evidence>
<dbReference type="InterPro" id="IPR013563">
    <property type="entry name" value="Oligopep_ABC_C"/>
</dbReference>
<dbReference type="InterPro" id="IPR027417">
    <property type="entry name" value="P-loop_NTPase"/>
</dbReference>
<dbReference type="Gene3D" id="3.40.50.300">
    <property type="entry name" value="P-loop containing nucleotide triphosphate hydrolases"/>
    <property type="match status" value="1"/>
</dbReference>
<dbReference type="GO" id="GO:0005886">
    <property type="term" value="C:plasma membrane"/>
    <property type="evidence" value="ECO:0007669"/>
    <property type="project" value="UniProtKB-SubCell"/>
</dbReference>
<dbReference type="InterPro" id="IPR003439">
    <property type="entry name" value="ABC_transporter-like_ATP-bd"/>
</dbReference>
<dbReference type="InterPro" id="IPR017871">
    <property type="entry name" value="ABC_transporter-like_CS"/>
</dbReference>
<dbReference type="SUPFAM" id="SSF52540">
    <property type="entry name" value="P-loop containing nucleoside triphosphate hydrolases"/>
    <property type="match status" value="1"/>
</dbReference>
<keyword evidence="6 9" id="KW-0067">ATP-binding</keyword>
<sequence length="330" mass="36200">MSTGNQALLEVRNLKTRFYTFAGVVNAVDGVSFTVGRGEILGLVGESGGGKSVIGFSILGLIDPPGKVDDGEILFDGVDLRKKSEKEMQDIRGKDIAMVFQDPMTSLNPLQTVGQQIDEMLRLHSELDAKARRARCIEMLTDVGISEAEKRLNNYPHQFSGGMRQRVVIAIAMIAGPQLIIADEPTTALDVTIQSQILKLMKRQVGERHASMILITHDLAVVSQMANEIVVLYCGKIVEKGPKQDLIRNPAHPYTQGLLGSIPKLHGRQERLTQIPGTVPDVRNLPKGCNFRERCPFAQARCAEEEPEQQAVGTNRSVACHFPLEQEAAP</sequence>
<evidence type="ECO:0000313" key="9">
    <source>
        <dbReference type="EMBL" id="TQV81809.1"/>
    </source>
</evidence>
<dbReference type="InterPro" id="IPR050388">
    <property type="entry name" value="ABC_Ni/Peptide_Import"/>
</dbReference>
<dbReference type="SMART" id="SM00382">
    <property type="entry name" value="AAA"/>
    <property type="match status" value="1"/>
</dbReference>
<dbReference type="Pfam" id="PF08352">
    <property type="entry name" value="oligo_HPY"/>
    <property type="match status" value="1"/>
</dbReference>
<evidence type="ECO:0000256" key="2">
    <source>
        <dbReference type="ARBA" id="ARBA00005417"/>
    </source>
</evidence>
<dbReference type="PROSITE" id="PS50893">
    <property type="entry name" value="ABC_TRANSPORTER_2"/>
    <property type="match status" value="1"/>
</dbReference>
<dbReference type="RefSeq" id="WP_142895440.1">
    <property type="nucleotide sequence ID" value="NZ_ML660053.1"/>
</dbReference>
<evidence type="ECO:0000256" key="5">
    <source>
        <dbReference type="ARBA" id="ARBA00022741"/>
    </source>
</evidence>
<keyword evidence="4" id="KW-1003">Cell membrane</keyword>
<dbReference type="NCBIfam" id="TIGR01727">
    <property type="entry name" value="oligo_HPY"/>
    <property type="match status" value="1"/>
</dbReference>
<evidence type="ECO:0000259" key="8">
    <source>
        <dbReference type="PROSITE" id="PS50893"/>
    </source>
</evidence>
<dbReference type="AlphaFoldDB" id="A0A545TX54"/>
<evidence type="ECO:0000313" key="10">
    <source>
        <dbReference type="Proteomes" id="UP000315252"/>
    </source>
</evidence>
<dbReference type="PANTHER" id="PTHR43297">
    <property type="entry name" value="OLIGOPEPTIDE TRANSPORT ATP-BINDING PROTEIN APPD"/>
    <property type="match status" value="1"/>
</dbReference>
<comment type="caution">
    <text evidence="9">The sequence shown here is derived from an EMBL/GenBank/DDBJ whole genome shotgun (WGS) entry which is preliminary data.</text>
</comment>
<dbReference type="OrthoDB" id="37801at2"/>
<evidence type="ECO:0000256" key="3">
    <source>
        <dbReference type="ARBA" id="ARBA00022448"/>
    </source>
</evidence>
<dbReference type="GO" id="GO:0015833">
    <property type="term" value="P:peptide transport"/>
    <property type="evidence" value="ECO:0007669"/>
    <property type="project" value="InterPro"/>
</dbReference>
<dbReference type="Proteomes" id="UP000315252">
    <property type="component" value="Unassembled WGS sequence"/>
</dbReference>